<protein>
    <submittedName>
        <fullName evidence="1">Uncharacterized protein</fullName>
    </submittedName>
</protein>
<keyword evidence="2" id="KW-1185">Reference proteome</keyword>
<proteinExistence type="predicted"/>
<dbReference type="AlphaFoldDB" id="A0A9N7YHX1"/>
<evidence type="ECO:0000313" key="2">
    <source>
        <dbReference type="Proteomes" id="UP001153269"/>
    </source>
</evidence>
<organism evidence="1 2">
    <name type="scientific">Pleuronectes platessa</name>
    <name type="common">European plaice</name>
    <dbReference type="NCBI Taxonomy" id="8262"/>
    <lineage>
        <taxon>Eukaryota</taxon>
        <taxon>Metazoa</taxon>
        <taxon>Chordata</taxon>
        <taxon>Craniata</taxon>
        <taxon>Vertebrata</taxon>
        <taxon>Euteleostomi</taxon>
        <taxon>Actinopterygii</taxon>
        <taxon>Neopterygii</taxon>
        <taxon>Teleostei</taxon>
        <taxon>Neoteleostei</taxon>
        <taxon>Acanthomorphata</taxon>
        <taxon>Carangaria</taxon>
        <taxon>Pleuronectiformes</taxon>
        <taxon>Pleuronectoidei</taxon>
        <taxon>Pleuronectidae</taxon>
        <taxon>Pleuronectes</taxon>
    </lineage>
</organism>
<accession>A0A9N7YHX1</accession>
<dbReference type="Proteomes" id="UP001153269">
    <property type="component" value="Unassembled WGS sequence"/>
</dbReference>
<name>A0A9N7YHX1_PLEPL</name>
<evidence type="ECO:0000313" key="1">
    <source>
        <dbReference type="EMBL" id="CAB1427382.1"/>
    </source>
</evidence>
<dbReference type="EMBL" id="CADEAL010000966">
    <property type="protein sequence ID" value="CAB1427382.1"/>
    <property type="molecule type" value="Genomic_DNA"/>
</dbReference>
<sequence>MLSILGTPPCSKSGQKTSPALEDILMDTGSRYTAAHYALEIASFSIVQCRTVTDESRSYYECNCSSQWICCPSSHCDRPSAPGTCEEINSQSIFYLDRADLSQQVSAP</sequence>
<gene>
    <name evidence="1" type="ORF">PLEPLA_LOCUS15321</name>
</gene>
<comment type="caution">
    <text evidence="1">The sequence shown here is derived from an EMBL/GenBank/DDBJ whole genome shotgun (WGS) entry which is preliminary data.</text>
</comment>
<reference evidence="1" key="1">
    <citation type="submission" date="2020-03" db="EMBL/GenBank/DDBJ databases">
        <authorList>
            <person name="Weist P."/>
        </authorList>
    </citation>
    <scope>NUCLEOTIDE SEQUENCE</scope>
</reference>